<dbReference type="PANTHER" id="PTHR13929">
    <property type="entry name" value="1,4-DIHYDROXY-2-NAPHTHOATE OCTAPRENYLTRANSFERASE"/>
    <property type="match status" value="1"/>
</dbReference>
<keyword evidence="7 9" id="KW-1133">Transmembrane helix</keyword>
<evidence type="ECO:0000256" key="1">
    <source>
        <dbReference type="ARBA" id="ARBA00004141"/>
    </source>
</evidence>
<dbReference type="EMBL" id="CAEZTE010000001">
    <property type="protein sequence ID" value="CAB4552938.1"/>
    <property type="molecule type" value="Genomic_DNA"/>
</dbReference>
<proteinExistence type="inferred from homology"/>
<feature type="transmembrane region" description="Helical" evidence="9">
    <location>
        <begin position="209"/>
        <end position="242"/>
    </location>
</feature>
<dbReference type="CDD" id="cd13962">
    <property type="entry name" value="PT_UbiA_UBIAD1"/>
    <property type="match status" value="1"/>
</dbReference>
<dbReference type="InterPro" id="IPR000537">
    <property type="entry name" value="UbiA_prenyltransferase"/>
</dbReference>
<dbReference type="GO" id="GO:0016020">
    <property type="term" value="C:membrane"/>
    <property type="evidence" value="ECO:0007669"/>
    <property type="project" value="UniProtKB-SubCell"/>
</dbReference>
<evidence type="ECO:0000313" key="15">
    <source>
        <dbReference type="EMBL" id="CAB4643506.1"/>
    </source>
</evidence>
<dbReference type="GO" id="GO:0046428">
    <property type="term" value="F:1,4-dihydroxy-2-naphthoate polyprenyltransferase activity"/>
    <property type="evidence" value="ECO:0007669"/>
    <property type="project" value="InterPro"/>
</dbReference>
<feature type="transmembrane region" description="Helical" evidence="9">
    <location>
        <begin position="72"/>
        <end position="101"/>
    </location>
</feature>
<keyword evidence="6 9" id="KW-0812">Transmembrane</keyword>
<dbReference type="NCBIfam" id="TIGR00751">
    <property type="entry name" value="menA"/>
    <property type="match status" value="1"/>
</dbReference>
<dbReference type="NCBIfam" id="NF004751">
    <property type="entry name" value="PRK06080.1-3"/>
    <property type="match status" value="1"/>
</dbReference>
<evidence type="ECO:0000313" key="11">
    <source>
        <dbReference type="EMBL" id="CAB4552938.1"/>
    </source>
</evidence>
<gene>
    <name evidence="10" type="ORF">UFOPK1508_00279</name>
    <name evidence="11" type="ORF">UFOPK1599_00018</name>
    <name evidence="12" type="ORF">UFOPK1798_00017</name>
    <name evidence="13" type="ORF">UFOPK1894_00305</name>
    <name evidence="14" type="ORF">UFOPK2139_00088</name>
    <name evidence="15" type="ORF">UFOPK2179_00320</name>
    <name evidence="16" type="ORF">UFOPK2715_00047</name>
    <name evidence="17" type="ORF">UFOPK3883_00558</name>
    <name evidence="18" type="ORF">UFOPK4125_00024</name>
    <name evidence="19" type="ORF">UFOPK4420_00577</name>
</gene>
<evidence type="ECO:0000313" key="12">
    <source>
        <dbReference type="EMBL" id="CAB4584734.1"/>
    </source>
</evidence>
<evidence type="ECO:0000256" key="6">
    <source>
        <dbReference type="ARBA" id="ARBA00022692"/>
    </source>
</evidence>
<sequence length="282" mass="29986">MNKWVIGARVKTLPAAVSPVIIGTSFANDIDWFKALLALIVSCALQVGVNYANDYSDGIRGTDTNRIGPTRLVASGLATASAVKNAAIISFVIAAIAGSILSMLSNRWLIVIGAISILAAWGYTGGKKPYGYLGFGELAVFVFFGLVATIGSYFVQSVTINWQIFLLSIPVGCLSCAILVLNNLRDLPKDKMVSKNTLAVLLGDKKTRIFYVILLVISQLLSVISLIIDIKLLATLICIPLTLNLSKRILSGVSGVELISVLARTASLQLLLSIITAGALFI</sequence>
<evidence type="ECO:0000256" key="4">
    <source>
        <dbReference type="ARBA" id="ARBA00022475"/>
    </source>
</evidence>
<evidence type="ECO:0000256" key="5">
    <source>
        <dbReference type="ARBA" id="ARBA00022679"/>
    </source>
</evidence>
<dbReference type="InterPro" id="IPR044878">
    <property type="entry name" value="UbiA_sf"/>
</dbReference>
<evidence type="ECO:0000313" key="19">
    <source>
        <dbReference type="EMBL" id="CAB5112661.1"/>
    </source>
</evidence>
<evidence type="ECO:0000313" key="16">
    <source>
        <dbReference type="EMBL" id="CAB4714788.1"/>
    </source>
</evidence>
<keyword evidence="5" id="KW-0808">Transferase</keyword>
<feature type="transmembrane region" description="Helical" evidence="9">
    <location>
        <begin position="32"/>
        <end position="52"/>
    </location>
</feature>
<dbReference type="AlphaFoldDB" id="A0A6J6HD43"/>
<feature type="transmembrane region" description="Helical" evidence="9">
    <location>
        <begin position="160"/>
        <end position="181"/>
    </location>
</feature>
<dbReference type="EMBL" id="CAEZVA010000013">
    <property type="protein sequence ID" value="CAB4610896.1"/>
    <property type="molecule type" value="Genomic_DNA"/>
</dbReference>
<dbReference type="Pfam" id="PF01040">
    <property type="entry name" value="UbiA"/>
    <property type="match status" value="1"/>
</dbReference>
<dbReference type="PIRSF" id="PIRSF005355">
    <property type="entry name" value="UBIAD1"/>
    <property type="match status" value="1"/>
</dbReference>
<dbReference type="EMBL" id="CAEZVR010000007">
    <property type="protein sequence ID" value="CAB4628587.1"/>
    <property type="molecule type" value="Genomic_DNA"/>
</dbReference>
<comment type="subcellular location">
    <subcellularLocation>
        <location evidence="1">Membrane</location>
        <topology evidence="1">Multi-pass membrane protein</topology>
    </subcellularLocation>
</comment>
<dbReference type="EMBL" id="CAEZSW010000017">
    <property type="protein sequence ID" value="CAB4549085.1"/>
    <property type="molecule type" value="Genomic_DNA"/>
</dbReference>
<reference evidence="13" key="1">
    <citation type="submission" date="2020-05" db="EMBL/GenBank/DDBJ databases">
        <authorList>
            <person name="Chiriac C."/>
            <person name="Salcher M."/>
            <person name="Ghai R."/>
            <person name="Kavagutti S V."/>
        </authorList>
    </citation>
    <scope>NUCLEOTIDE SEQUENCE</scope>
</reference>
<dbReference type="EMBL" id="CAEZUH010000001">
    <property type="protein sequence ID" value="CAB4584734.1"/>
    <property type="molecule type" value="Genomic_DNA"/>
</dbReference>
<evidence type="ECO:0000313" key="13">
    <source>
        <dbReference type="EMBL" id="CAB4610896.1"/>
    </source>
</evidence>
<evidence type="ECO:0000256" key="8">
    <source>
        <dbReference type="ARBA" id="ARBA00023136"/>
    </source>
</evidence>
<keyword evidence="4" id="KW-1003">Cell membrane</keyword>
<dbReference type="EMBL" id="CAFBPR010000002">
    <property type="protein sequence ID" value="CAB5013306.1"/>
    <property type="molecule type" value="Genomic_DNA"/>
</dbReference>
<dbReference type="HAMAP" id="MF_01937">
    <property type="entry name" value="MenA_1"/>
    <property type="match status" value="1"/>
</dbReference>
<dbReference type="EMBL" id="CAEZYN010000002">
    <property type="protein sequence ID" value="CAB4714788.1"/>
    <property type="molecule type" value="Genomic_DNA"/>
</dbReference>
<dbReference type="GO" id="GO:0042371">
    <property type="term" value="P:vitamin K biosynthetic process"/>
    <property type="evidence" value="ECO:0007669"/>
    <property type="project" value="TreeGrafter"/>
</dbReference>
<dbReference type="UniPathway" id="UPA00079"/>
<evidence type="ECO:0000313" key="14">
    <source>
        <dbReference type="EMBL" id="CAB4628587.1"/>
    </source>
</evidence>
<protein>
    <submittedName>
        <fullName evidence="13">Unannotated protein</fullName>
    </submittedName>
</protein>
<name>A0A6J6HD43_9ZZZZ</name>
<dbReference type="EMBL" id="CAFBNV010000033">
    <property type="protein sequence ID" value="CAB4964219.1"/>
    <property type="molecule type" value="Genomic_DNA"/>
</dbReference>
<dbReference type="EMBL" id="CAFBRU010000054">
    <property type="protein sequence ID" value="CAB5112661.1"/>
    <property type="molecule type" value="Genomic_DNA"/>
</dbReference>
<dbReference type="InterPro" id="IPR004657">
    <property type="entry name" value="MenA"/>
</dbReference>
<dbReference type="PANTHER" id="PTHR13929:SF0">
    <property type="entry name" value="UBIA PRENYLTRANSFERASE DOMAIN-CONTAINING PROTEIN 1"/>
    <property type="match status" value="1"/>
</dbReference>
<evidence type="ECO:0000256" key="9">
    <source>
        <dbReference type="SAM" id="Phobius"/>
    </source>
</evidence>
<evidence type="ECO:0000313" key="10">
    <source>
        <dbReference type="EMBL" id="CAB4549085.1"/>
    </source>
</evidence>
<dbReference type="EMBL" id="CAEZWC010000016">
    <property type="protein sequence ID" value="CAB4643506.1"/>
    <property type="molecule type" value="Genomic_DNA"/>
</dbReference>
<dbReference type="Gene3D" id="1.10.357.140">
    <property type="entry name" value="UbiA prenyltransferase"/>
    <property type="match status" value="1"/>
</dbReference>
<evidence type="ECO:0000256" key="7">
    <source>
        <dbReference type="ARBA" id="ARBA00022989"/>
    </source>
</evidence>
<evidence type="ECO:0000256" key="2">
    <source>
        <dbReference type="ARBA" id="ARBA00004863"/>
    </source>
</evidence>
<dbReference type="GO" id="GO:0009234">
    <property type="term" value="P:menaquinone biosynthetic process"/>
    <property type="evidence" value="ECO:0007669"/>
    <property type="project" value="UniProtKB-UniPathway"/>
</dbReference>
<comment type="pathway">
    <text evidence="2">Quinol/quinone metabolism; menaquinone biosynthesis.</text>
</comment>
<accession>A0A6J6HD43</accession>
<organism evidence="13">
    <name type="scientific">freshwater metagenome</name>
    <dbReference type="NCBI Taxonomy" id="449393"/>
    <lineage>
        <taxon>unclassified sequences</taxon>
        <taxon>metagenomes</taxon>
        <taxon>ecological metagenomes</taxon>
    </lineage>
</organism>
<evidence type="ECO:0000256" key="3">
    <source>
        <dbReference type="ARBA" id="ARBA00022428"/>
    </source>
</evidence>
<evidence type="ECO:0000313" key="18">
    <source>
        <dbReference type="EMBL" id="CAB5013306.1"/>
    </source>
</evidence>
<feature type="transmembrane region" description="Helical" evidence="9">
    <location>
        <begin position="130"/>
        <end position="154"/>
    </location>
</feature>
<keyword evidence="3" id="KW-0474">Menaquinone biosynthesis</keyword>
<dbReference type="InterPro" id="IPR026046">
    <property type="entry name" value="UBIAD1"/>
</dbReference>
<evidence type="ECO:0000313" key="17">
    <source>
        <dbReference type="EMBL" id="CAB4964219.1"/>
    </source>
</evidence>
<keyword evidence="8 9" id="KW-0472">Membrane</keyword>
<feature type="transmembrane region" description="Helical" evidence="9">
    <location>
        <begin position="107"/>
        <end position="123"/>
    </location>
</feature>